<name>A0ACB8RX50_9AGAM</name>
<organism evidence="1 2">
    <name type="scientific">Auriscalpium vulgare</name>
    <dbReference type="NCBI Taxonomy" id="40419"/>
    <lineage>
        <taxon>Eukaryota</taxon>
        <taxon>Fungi</taxon>
        <taxon>Dikarya</taxon>
        <taxon>Basidiomycota</taxon>
        <taxon>Agaricomycotina</taxon>
        <taxon>Agaricomycetes</taxon>
        <taxon>Russulales</taxon>
        <taxon>Auriscalpiaceae</taxon>
        <taxon>Auriscalpium</taxon>
    </lineage>
</organism>
<evidence type="ECO:0000313" key="1">
    <source>
        <dbReference type="EMBL" id="KAI0048468.1"/>
    </source>
</evidence>
<accession>A0ACB8RX50</accession>
<comment type="caution">
    <text evidence="1">The sequence shown here is derived from an EMBL/GenBank/DDBJ whole genome shotgun (WGS) entry which is preliminary data.</text>
</comment>
<dbReference type="Proteomes" id="UP000814033">
    <property type="component" value="Unassembled WGS sequence"/>
</dbReference>
<reference evidence="1" key="2">
    <citation type="journal article" date="2022" name="New Phytol.">
        <title>Evolutionary transition to the ectomycorrhizal habit in the genomes of a hyperdiverse lineage of mushroom-forming fungi.</title>
        <authorList>
            <person name="Looney B."/>
            <person name="Miyauchi S."/>
            <person name="Morin E."/>
            <person name="Drula E."/>
            <person name="Courty P.E."/>
            <person name="Kohler A."/>
            <person name="Kuo A."/>
            <person name="LaButti K."/>
            <person name="Pangilinan J."/>
            <person name="Lipzen A."/>
            <person name="Riley R."/>
            <person name="Andreopoulos W."/>
            <person name="He G."/>
            <person name="Johnson J."/>
            <person name="Nolan M."/>
            <person name="Tritt A."/>
            <person name="Barry K.W."/>
            <person name="Grigoriev I.V."/>
            <person name="Nagy L.G."/>
            <person name="Hibbett D."/>
            <person name="Henrissat B."/>
            <person name="Matheny P.B."/>
            <person name="Labbe J."/>
            <person name="Martin F.M."/>
        </authorList>
    </citation>
    <scope>NUCLEOTIDE SEQUENCE</scope>
    <source>
        <strain evidence="1">FP105234-sp</strain>
    </source>
</reference>
<evidence type="ECO:0000313" key="2">
    <source>
        <dbReference type="Proteomes" id="UP000814033"/>
    </source>
</evidence>
<dbReference type="EMBL" id="MU275886">
    <property type="protein sequence ID" value="KAI0048468.1"/>
    <property type="molecule type" value="Genomic_DNA"/>
</dbReference>
<sequence length="412" mass="45500">MPPSYKRYATQMHRCCFGYALWRPDPPRQHPPVAIGDVGYIRFGGFHRLFNIHLCEDDPHQSSSLPNNFERIPLDDSRIVESPLQRGSYRSKSIRATAAGVQMSTPVSSVNDEVSFSMSHERGAVLVLPHDARRIDCHTREKYKEYIGQHFGNWVAFAEGDGLGVSDVDLVLVDGCDLAPSWAVADFVDDKGEASLALSSSADRLSTFNVMWNHQQGAEFNWGPTAEGAPNPNTAADQCIFLRGYHMKRRSRIDDTDPLQSPARQIESITYWSRRSDRDSDGDSDDSSGFASDYEAEDPDETTLYAPFLDYILANSDCDLALVHDEDMYPYLSGDLDPEAIASQLAQSAPPIEFVHGASLASASLRGTGPSTAQFVSSVERLSPGEQVEPMDPNLSDPQTQLEAPECGEDSR</sequence>
<reference evidence="1" key="1">
    <citation type="submission" date="2021-02" db="EMBL/GenBank/DDBJ databases">
        <authorList>
            <consortium name="DOE Joint Genome Institute"/>
            <person name="Ahrendt S."/>
            <person name="Looney B.P."/>
            <person name="Miyauchi S."/>
            <person name="Morin E."/>
            <person name="Drula E."/>
            <person name="Courty P.E."/>
            <person name="Chicoki N."/>
            <person name="Fauchery L."/>
            <person name="Kohler A."/>
            <person name="Kuo A."/>
            <person name="Labutti K."/>
            <person name="Pangilinan J."/>
            <person name="Lipzen A."/>
            <person name="Riley R."/>
            <person name="Andreopoulos W."/>
            <person name="He G."/>
            <person name="Johnson J."/>
            <person name="Barry K.W."/>
            <person name="Grigoriev I.V."/>
            <person name="Nagy L."/>
            <person name="Hibbett D."/>
            <person name="Henrissat B."/>
            <person name="Matheny P.B."/>
            <person name="Labbe J."/>
            <person name="Martin F."/>
        </authorList>
    </citation>
    <scope>NUCLEOTIDE SEQUENCE</scope>
    <source>
        <strain evidence="1">FP105234-sp</strain>
    </source>
</reference>
<gene>
    <name evidence="1" type="ORF">FA95DRAFT_1038514</name>
</gene>
<keyword evidence="2" id="KW-1185">Reference proteome</keyword>
<protein>
    <submittedName>
        <fullName evidence="1">Uncharacterized protein</fullName>
    </submittedName>
</protein>
<proteinExistence type="predicted"/>